<dbReference type="EMBL" id="CH940647">
    <property type="protein sequence ID" value="EDW70718.2"/>
    <property type="molecule type" value="Genomic_DNA"/>
</dbReference>
<comment type="subcellular location">
    <subcellularLocation>
        <location evidence="3">Endoplasmic reticulum lumen</location>
    </subcellularLocation>
</comment>
<dbReference type="PROSITE" id="PS51471">
    <property type="entry name" value="FE2OG_OXY"/>
    <property type="match status" value="1"/>
</dbReference>
<evidence type="ECO:0000313" key="17">
    <source>
        <dbReference type="Proteomes" id="UP000008792"/>
    </source>
</evidence>
<evidence type="ECO:0000256" key="2">
    <source>
        <dbReference type="ARBA" id="ARBA00002035"/>
    </source>
</evidence>
<keyword evidence="10" id="KW-0560">Oxidoreductase</keyword>
<dbReference type="Gene3D" id="6.10.140.1460">
    <property type="match status" value="2"/>
</dbReference>
<keyword evidence="8" id="KW-0847">Vitamin C</keyword>
<dbReference type="HOGENOM" id="CLU_024155_2_0_1"/>
<accession>B4LID1</accession>
<reference evidence="16 17" key="1">
    <citation type="journal article" date="2007" name="Nature">
        <title>Evolution of genes and genomes on the Drosophila phylogeny.</title>
        <authorList>
            <consortium name="Drosophila 12 Genomes Consortium"/>
            <person name="Clark A.G."/>
            <person name="Eisen M.B."/>
            <person name="Smith D.R."/>
            <person name="Bergman C.M."/>
            <person name="Oliver B."/>
            <person name="Markow T.A."/>
            <person name="Kaufman T.C."/>
            <person name="Kellis M."/>
            <person name="Gelbart W."/>
            <person name="Iyer V.N."/>
            <person name="Pollard D.A."/>
            <person name="Sackton T.B."/>
            <person name="Larracuente A.M."/>
            <person name="Singh N.D."/>
            <person name="Abad J.P."/>
            <person name="Abt D.N."/>
            <person name="Adryan B."/>
            <person name="Aguade M."/>
            <person name="Akashi H."/>
            <person name="Anderson W.W."/>
            <person name="Aquadro C.F."/>
            <person name="Ardell D.H."/>
            <person name="Arguello R."/>
            <person name="Artieri C.G."/>
            <person name="Barbash D.A."/>
            <person name="Barker D."/>
            <person name="Barsanti P."/>
            <person name="Batterham P."/>
            <person name="Batzoglou S."/>
            <person name="Begun D."/>
            <person name="Bhutkar A."/>
            <person name="Blanco E."/>
            <person name="Bosak S.A."/>
            <person name="Bradley R.K."/>
            <person name="Brand A.D."/>
            <person name="Brent M.R."/>
            <person name="Brooks A.N."/>
            <person name="Brown R.H."/>
            <person name="Butlin R.K."/>
            <person name="Caggese C."/>
            <person name="Calvi B.R."/>
            <person name="Bernardo de Carvalho A."/>
            <person name="Caspi A."/>
            <person name="Castrezana S."/>
            <person name="Celniker S.E."/>
            <person name="Chang J.L."/>
            <person name="Chapple C."/>
            <person name="Chatterji S."/>
            <person name="Chinwalla A."/>
            <person name="Civetta A."/>
            <person name="Clifton S.W."/>
            <person name="Comeron J.M."/>
            <person name="Costello J.C."/>
            <person name="Coyne J.A."/>
            <person name="Daub J."/>
            <person name="David R.G."/>
            <person name="Delcher A.L."/>
            <person name="Delehaunty K."/>
            <person name="Do C.B."/>
            <person name="Ebling H."/>
            <person name="Edwards K."/>
            <person name="Eickbush T."/>
            <person name="Evans J.D."/>
            <person name="Filipski A."/>
            <person name="Findeiss S."/>
            <person name="Freyhult E."/>
            <person name="Fulton L."/>
            <person name="Fulton R."/>
            <person name="Garcia A.C."/>
            <person name="Gardiner A."/>
            <person name="Garfield D.A."/>
            <person name="Garvin B.E."/>
            <person name="Gibson G."/>
            <person name="Gilbert D."/>
            <person name="Gnerre S."/>
            <person name="Godfrey J."/>
            <person name="Good R."/>
            <person name="Gotea V."/>
            <person name="Gravely B."/>
            <person name="Greenberg A.J."/>
            <person name="Griffiths-Jones S."/>
            <person name="Gross S."/>
            <person name="Guigo R."/>
            <person name="Gustafson E.A."/>
            <person name="Haerty W."/>
            <person name="Hahn M.W."/>
            <person name="Halligan D.L."/>
            <person name="Halpern A.L."/>
            <person name="Halter G.M."/>
            <person name="Han M.V."/>
            <person name="Heger A."/>
            <person name="Hillier L."/>
            <person name="Hinrichs A.S."/>
            <person name="Holmes I."/>
            <person name="Hoskins R.A."/>
            <person name="Hubisz M.J."/>
            <person name="Hultmark D."/>
            <person name="Huntley M.A."/>
            <person name="Jaffe D.B."/>
            <person name="Jagadeeshan S."/>
            <person name="Jeck W.R."/>
            <person name="Johnson J."/>
            <person name="Jones C.D."/>
            <person name="Jordan W.C."/>
            <person name="Karpen G.H."/>
            <person name="Kataoka E."/>
            <person name="Keightley P.D."/>
            <person name="Kheradpour P."/>
            <person name="Kirkness E.F."/>
            <person name="Koerich L.B."/>
            <person name="Kristiansen K."/>
            <person name="Kudrna D."/>
            <person name="Kulathinal R.J."/>
            <person name="Kumar S."/>
            <person name="Kwok R."/>
            <person name="Lander E."/>
            <person name="Langley C.H."/>
            <person name="Lapoint R."/>
            <person name="Lazzaro B.P."/>
            <person name="Lee S.J."/>
            <person name="Levesque L."/>
            <person name="Li R."/>
            <person name="Lin C.F."/>
            <person name="Lin M.F."/>
            <person name="Lindblad-Toh K."/>
            <person name="Llopart A."/>
            <person name="Long M."/>
            <person name="Low L."/>
            <person name="Lozovsky E."/>
            <person name="Lu J."/>
            <person name="Luo M."/>
            <person name="Machado C.A."/>
            <person name="Makalowski W."/>
            <person name="Marzo M."/>
            <person name="Matsuda M."/>
            <person name="Matzkin L."/>
            <person name="McAllister B."/>
            <person name="McBride C.S."/>
            <person name="McKernan B."/>
            <person name="McKernan K."/>
            <person name="Mendez-Lago M."/>
            <person name="Minx P."/>
            <person name="Mollenhauer M.U."/>
            <person name="Montooth K."/>
            <person name="Mount S.M."/>
            <person name="Mu X."/>
            <person name="Myers E."/>
            <person name="Negre B."/>
            <person name="Newfeld S."/>
            <person name="Nielsen R."/>
            <person name="Noor M.A."/>
            <person name="O'Grady P."/>
            <person name="Pachter L."/>
            <person name="Papaceit M."/>
            <person name="Parisi M.J."/>
            <person name="Parisi M."/>
            <person name="Parts L."/>
            <person name="Pedersen J.S."/>
            <person name="Pesole G."/>
            <person name="Phillippy A.M."/>
            <person name="Ponting C.P."/>
            <person name="Pop M."/>
            <person name="Porcelli D."/>
            <person name="Powell J.R."/>
            <person name="Prohaska S."/>
            <person name="Pruitt K."/>
            <person name="Puig M."/>
            <person name="Quesneville H."/>
            <person name="Ram K.R."/>
            <person name="Rand D."/>
            <person name="Rasmussen M.D."/>
            <person name="Reed L.K."/>
            <person name="Reenan R."/>
            <person name="Reily A."/>
            <person name="Remington K.A."/>
            <person name="Rieger T.T."/>
            <person name="Ritchie M.G."/>
            <person name="Robin C."/>
            <person name="Rogers Y.H."/>
            <person name="Rohde C."/>
            <person name="Rozas J."/>
            <person name="Rubenfield M.J."/>
            <person name="Ruiz A."/>
            <person name="Russo S."/>
            <person name="Salzberg S.L."/>
            <person name="Sanchez-Gracia A."/>
            <person name="Saranga D.J."/>
            <person name="Sato H."/>
            <person name="Schaeffer S.W."/>
            <person name="Schatz M.C."/>
            <person name="Schlenke T."/>
            <person name="Schwartz R."/>
            <person name="Segarra C."/>
            <person name="Singh R.S."/>
            <person name="Sirot L."/>
            <person name="Sirota M."/>
            <person name="Sisneros N.B."/>
            <person name="Smith C.D."/>
            <person name="Smith T.F."/>
            <person name="Spieth J."/>
            <person name="Stage D.E."/>
            <person name="Stark A."/>
            <person name="Stephan W."/>
            <person name="Strausberg R.L."/>
            <person name="Strempel S."/>
            <person name="Sturgill D."/>
            <person name="Sutton G."/>
            <person name="Sutton G.G."/>
            <person name="Tao W."/>
            <person name="Teichmann S."/>
            <person name="Tobari Y.N."/>
            <person name="Tomimura Y."/>
            <person name="Tsolas J.M."/>
            <person name="Valente V.L."/>
            <person name="Venter E."/>
            <person name="Venter J.C."/>
            <person name="Vicario S."/>
            <person name="Vieira F.G."/>
            <person name="Vilella A.J."/>
            <person name="Villasante A."/>
            <person name="Walenz B."/>
            <person name="Wang J."/>
            <person name="Wasserman M."/>
            <person name="Watts T."/>
            <person name="Wilson D."/>
            <person name="Wilson R.K."/>
            <person name="Wing R.A."/>
            <person name="Wolfner M.F."/>
            <person name="Wong A."/>
            <person name="Wong G.K."/>
            <person name="Wu C.I."/>
            <person name="Wu G."/>
            <person name="Yamamoto D."/>
            <person name="Yang H.P."/>
            <person name="Yang S.P."/>
            <person name="Yorke J.A."/>
            <person name="Yoshida K."/>
            <person name="Zdobnov E."/>
            <person name="Zhang P."/>
            <person name="Zhang Y."/>
            <person name="Zimin A.V."/>
            <person name="Baldwin J."/>
            <person name="Abdouelleil A."/>
            <person name="Abdulkadir J."/>
            <person name="Abebe A."/>
            <person name="Abera B."/>
            <person name="Abreu J."/>
            <person name="Acer S.C."/>
            <person name="Aftuck L."/>
            <person name="Alexander A."/>
            <person name="An P."/>
            <person name="Anderson E."/>
            <person name="Anderson S."/>
            <person name="Arachi H."/>
            <person name="Azer M."/>
            <person name="Bachantsang P."/>
            <person name="Barry A."/>
            <person name="Bayul T."/>
            <person name="Berlin A."/>
            <person name="Bessette D."/>
            <person name="Bloom T."/>
            <person name="Blye J."/>
            <person name="Boguslavskiy L."/>
            <person name="Bonnet C."/>
            <person name="Boukhgalter B."/>
            <person name="Bourzgui I."/>
            <person name="Brown A."/>
            <person name="Cahill P."/>
            <person name="Channer S."/>
            <person name="Cheshatsang Y."/>
            <person name="Chuda L."/>
            <person name="Citroen M."/>
            <person name="Collymore A."/>
            <person name="Cooke P."/>
            <person name="Costello M."/>
            <person name="D'Aco K."/>
            <person name="Daza R."/>
            <person name="De Haan G."/>
            <person name="DeGray S."/>
            <person name="DeMaso C."/>
            <person name="Dhargay N."/>
            <person name="Dooley K."/>
            <person name="Dooley E."/>
            <person name="Doricent M."/>
            <person name="Dorje P."/>
            <person name="Dorjee K."/>
            <person name="Dupes A."/>
            <person name="Elong R."/>
            <person name="Falk J."/>
            <person name="Farina A."/>
            <person name="Faro S."/>
            <person name="Ferguson D."/>
            <person name="Fisher S."/>
            <person name="Foley C.D."/>
            <person name="Franke A."/>
            <person name="Friedrich D."/>
            <person name="Gadbois L."/>
            <person name="Gearin G."/>
            <person name="Gearin C.R."/>
            <person name="Giannoukos G."/>
            <person name="Goode T."/>
            <person name="Graham J."/>
            <person name="Grandbois E."/>
            <person name="Grewal S."/>
            <person name="Gyaltsen K."/>
            <person name="Hafez N."/>
            <person name="Hagos B."/>
            <person name="Hall J."/>
            <person name="Henson C."/>
            <person name="Hollinger A."/>
            <person name="Honan T."/>
            <person name="Huard M.D."/>
            <person name="Hughes L."/>
            <person name="Hurhula B."/>
            <person name="Husby M.E."/>
            <person name="Kamat A."/>
            <person name="Kanga B."/>
            <person name="Kashin S."/>
            <person name="Khazanovich D."/>
            <person name="Kisner P."/>
            <person name="Lance K."/>
            <person name="Lara M."/>
            <person name="Lee W."/>
            <person name="Lennon N."/>
            <person name="Letendre F."/>
            <person name="LeVine R."/>
            <person name="Lipovsky A."/>
            <person name="Liu X."/>
            <person name="Liu J."/>
            <person name="Liu S."/>
            <person name="Lokyitsang T."/>
            <person name="Lokyitsang Y."/>
            <person name="Lubonja R."/>
            <person name="Lui A."/>
            <person name="MacDonald P."/>
            <person name="Magnisalis V."/>
            <person name="Maru K."/>
            <person name="Matthews C."/>
            <person name="McCusker W."/>
            <person name="McDonough S."/>
            <person name="Mehta T."/>
            <person name="Meldrim J."/>
            <person name="Meneus L."/>
            <person name="Mihai O."/>
            <person name="Mihalev A."/>
            <person name="Mihova T."/>
            <person name="Mittelman R."/>
            <person name="Mlenga V."/>
            <person name="Montmayeur A."/>
            <person name="Mulrain L."/>
            <person name="Navidi A."/>
            <person name="Naylor J."/>
            <person name="Negash T."/>
            <person name="Nguyen T."/>
            <person name="Nguyen N."/>
            <person name="Nicol R."/>
            <person name="Norbu C."/>
            <person name="Norbu N."/>
            <person name="Novod N."/>
            <person name="O'Neill B."/>
            <person name="Osman S."/>
            <person name="Markiewicz E."/>
            <person name="Oyono O.L."/>
            <person name="Patti C."/>
            <person name="Phunkhang P."/>
            <person name="Pierre F."/>
            <person name="Priest M."/>
            <person name="Raghuraman S."/>
            <person name="Rege F."/>
            <person name="Reyes R."/>
            <person name="Rise C."/>
            <person name="Rogov P."/>
            <person name="Ross K."/>
            <person name="Ryan E."/>
            <person name="Settipalli S."/>
            <person name="Shea T."/>
            <person name="Sherpa N."/>
            <person name="Shi L."/>
            <person name="Shih D."/>
            <person name="Sparrow T."/>
            <person name="Spaulding J."/>
            <person name="Stalker J."/>
            <person name="Stange-Thomann N."/>
            <person name="Stavropoulos S."/>
            <person name="Stone C."/>
            <person name="Strader C."/>
            <person name="Tesfaye S."/>
            <person name="Thomson T."/>
            <person name="Thoulutsang Y."/>
            <person name="Thoulutsang D."/>
            <person name="Topham K."/>
            <person name="Topping I."/>
            <person name="Tsamla T."/>
            <person name="Vassiliev H."/>
            <person name="Vo A."/>
            <person name="Wangchuk T."/>
            <person name="Wangdi T."/>
            <person name="Weiand M."/>
            <person name="Wilkinson J."/>
            <person name="Wilson A."/>
            <person name="Yadav S."/>
            <person name="Young G."/>
            <person name="Yu Q."/>
            <person name="Zembek L."/>
            <person name="Zhong D."/>
            <person name="Zimmer A."/>
            <person name="Zwirko Z."/>
            <person name="Jaffe D.B."/>
            <person name="Alvarez P."/>
            <person name="Brockman W."/>
            <person name="Butler J."/>
            <person name="Chin C."/>
            <person name="Gnerre S."/>
            <person name="Grabherr M."/>
            <person name="Kleber M."/>
            <person name="Mauceli E."/>
            <person name="MacCallum I."/>
        </authorList>
    </citation>
    <scope>NUCLEOTIDE SEQUENCE [LARGE SCALE GENOMIC DNA]</scope>
    <source>
        <strain evidence="17">Tucson 15010-1051.87</strain>
    </source>
</reference>
<dbReference type="InterPro" id="IPR006620">
    <property type="entry name" value="Pro_4_hyd_alph"/>
</dbReference>
<dbReference type="GO" id="GO:0005506">
    <property type="term" value="F:iron ion binding"/>
    <property type="evidence" value="ECO:0007669"/>
    <property type="project" value="InterPro"/>
</dbReference>
<sequence length="1011" mass="115091">MRAYLNYLMCLLVLHRADSYGILEDVAMSVASLDSLIHAQSLFIGELYDYTVDLQSTIYTMERCLLEMSAKIQQWRADPEAYLANPLNSFALVRRLHEDWSYIEAYMQQPVGSEYADNVYGLFEDYAPTATDLEDAMKAMIRIQDCYDLEAAQLANGLIDGKQYDAQLNALDCFALAEFCKETPLLSNAVAWHKEALDRYNYSQDNDLYDSVYQLTVNDFYGKYANKLAEYNNNKEALNVLNKAADLHNVLWLQRKLLEDSVHHLSTGYKFEKDPLNSMQIGCRGQFPNVTQMYCYYQNSKEPFLILAPLKVELLNTEPYVALYHDVIYENEIKKLLSIDLASMRHDRTADHKNSVKYTTVTRELNDVLNHRVMDMTAMNVASEKDFLLINYGIGGHIRALSEQQPQLGNVKASIIFFLSEVPQGGDTILPELEIAIKSKKGAALVTHHLDKQLKIDLSSDHLSCPVLVGSMWIWHSIGFEVLTMKFPFAAISFSILVYGTLANGPKNYSTELYSSSIVGLLKLLDIEDEFVANLQEYAEALEERLETLQIFLKTLNRNALQSTKEQEEYVSNPLNAFGLIRRIRQDWRALQVLMEAKAGAAQLAAMTELLTKAPTEHDMEESLVGINRIELTYDLSAIDIAEGRLQGIQFNHTFSIRDCLAIANHNYANKNYGRALIWYHIALRRDNEPNFLAYNKVLGRPLIGIRRRFARARLLQGMPFVEPTLNETEMLEKVNGIMKATNSSQLDNFVNELLEHEDMDILGVNLLKPKPTAHYLGCRGLFPKPKSLSCRYNSTTTPFLRLAPLKLEEISHDPYIVMYHNVLSDSEIEEMKQLSVLMENGLSATNKPNNTEPLDIVARAGWLVEATPFLERINRRITDMTGFDVLDMWAVLLANYGIGNYFKPHYDYMYGGRVSGEAVAELGERIATLIFYASDVAQGGATNFPDIQVAVQPQKGNSLFWYNMFDDGTPDPRSLHSVCPTIVGSRWTLTKWLHMWPQMFIKPCYERPSK</sequence>
<evidence type="ECO:0000256" key="11">
    <source>
        <dbReference type="ARBA" id="ARBA00023004"/>
    </source>
</evidence>
<feature type="domain" description="Fe2OG dioxygenase" evidence="15">
    <location>
        <begin position="883"/>
        <end position="996"/>
    </location>
</feature>
<keyword evidence="17" id="KW-1185">Reference proteome</keyword>
<evidence type="ECO:0000256" key="10">
    <source>
        <dbReference type="ARBA" id="ARBA00023002"/>
    </source>
</evidence>
<evidence type="ECO:0000256" key="13">
    <source>
        <dbReference type="SAM" id="Coils"/>
    </source>
</evidence>
<evidence type="ECO:0000256" key="14">
    <source>
        <dbReference type="SAM" id="SignalP"/>
    </source>
</evidence>
<evidence type="ECO:0000256" key="6">
    <source>
        <dbReference type="ARBA" id="ARBA00022723"/>
    </source>
</evidence>
<dbReference type="GO" id="GO:0004656">
    <property type="term" value="F:procollagen-proline 4-dioxygenase activity"/>
    <property type="evidence" value="ECO:0007669"/>
    <property type="project" value="UniProtKB-EC"/>
</dbReference>
<comment type="cofactor">
    <cofactor evidence="1">
        <name>L-ascorbate</name>
        <dbReference type="ChEBI" id="CHEBI:38290"/>
    </cofactor>
</comment>
<dbReference type="EC" id="1.14.11.2" evidence="5"/>
<evidence type="ECO:0000256" key="3">
    <source>
        <dbReference type="ARBA" id="ARBA00004319"/>
    </source>
</evidence>
<organism evidence="16 17">
    <name type="scientific">Drosophila virilis</name>
    <name type="common">Fruit fly</name>
    <dbReference type="NCBI Taxonomy" id="7244"/>
    <lineage>
        <taxon>Eukaryota</taxon>
        <taxon>Metazoa</taxon>
        <taxon>Ecdysozoa</taxon>
        <taxon>Arthropoda</taxon>
        <taxon>Hexapoda</taxon>
        <taxon>Insecta</taxon>
        <taxon>Pterygota</taxon>
        <taxon>Neoptera</taxon>
        <taxon>Endopterygota</taxon>
        <taxon>Diptera</taxon>
        <taxon>Brachycera</taxon>
        <taxon>Muscomorpha</taxon>
        <taxon>Ephydroidea</taxon>
        <taxon>Drosophilidae</taxon>
        <taxon>Drosophila</taxon>
    </lineage>
</organism>
<dbReference type="Gene3D" id="1.25.40.10">
    <property type="entry name" value="Tetratricopeptide repeat domain"/>
    <property type="match status" value="2"/>
</dbReference>
<evidence type="ECO:0000256" key="1">
    <source>
        <dbReference type="ARBA" id="ARBA00001961"/>
    </source>
</evidence>
<evidence type="ECO:0000256" key="12">
    <source>
        <dbReference type="ARBA" id="ARBA00023180"/>
    </source>
</evidence>
<dbReference type="eggNOG" id="KOG1591">
    <property type="taxonomic scope" value="Eukaryota"/>
</dbReference>
<proteinExistence type="inferred from homology"/>
<dbReference type="Pfam" id="PF08336">
    <property type="entry name" value="P4Ha_N"/>
    <property type="match status" value="2"/>
</dbReference>
<evidence type="ECO:0000256" key="4">
    <source>
        <dbReference type="ARBA" id="ARBA00006511"/>
    </source>
</evidence>
<evidence type="ECO:0000256" key="8">
    <source>
        <dbReference type="ARBA" id="ARBA00022896"/>
    </source>
</evidence>
<dbReference type="Proteomes" id="UP000008792">
    <property type="component" value="Unassembled WGS sequence"/>
</dbReference>
<dbReference type="InterPro" id="IPR045054">
    <property type="entry name" value="P4HA-like"/>
</dbReference>
<comment type="similarity">
    <text evidence="4">Belongs to the P4HA family.</text>
</comment>
<keyword evidence="14" id="KW-0732">Signal</keyword>
<dbReference type="PANTHER" id="PTHR10869">
    <property type="entry name" value="PROLYL 4-HYDROXYLASE ALPHA SUBUNIT"/>
    <property type="match status" value="1"/>
</dbReference>
<comment type="function">
    <text evidence="2">Catalyzes the post-translational formation of 4-hydroxyproline in -Xaa-Pro-Gly- sequences in collagens and other proteins.</text>
</comment>
<evidence type="ECO:0000256" key="9">
    <source>
        <dbReference type="ARBA" id="ARBA00022964"/>
    </source>
</evidence>
<dbReference type="InParanoid" id="B4LID1"/>
<gene>
    <name evidence="16" type="primary">Dvir\GJ13933</name>
    <name evidence="16" type="ORF">Dvir_GJ13933</name>
</gene>
<keyword evidence="12" id="KW-0325">Glycoprotein</keyword>
<keyword evidence="13" id="KW-0175">Coiled coil</keyword>
<dbReference type="InterPro" id="IPR013547">
    <property type="entry name" value="P4H_N"/>
</dbReference>
<evidence type="ECO:0000256" key="7">
    <source>
        <dbReference type="ARBA" id="ARBA00022824"/>
    </source>
</evidence>
<keyword evidence="11" id="KW-0408">Iron</keyword>
<name>B4LID1_DROVI</name>
<dbReference type="FunFam" id="2.60.120.620:FF:000011">
    <property type="entry name" value="Prolyl alpha subunit"/>
    <property type="match status" value="1"/>
</dbReference>
<dbReference type="Gene3D" id="2.60.120.620">
    <property type="entry name" value="q2cbj1_9rhob like domain"/>
    <property type="match status" value="2"/>
</dbReference>
<dbReference type="SMART" id="SM00702">
    <property type="entry name" value="P4Hc"/>
    <property type="match status" value="2"/>
</dbReference>
<feature type="coiled-coil region" evidence="13">
    <location>
        <begin position="532"/>
        <end position="559"/>
    </location>
</feature>
<dbReference type="Pfam" id="PF13640">
    <property type="entry name" value="2OG-FeII_Oxy_3"/>
    <property type="match status" value="1"/>
</dbReference>
<evidence type="ECO:0000259" key="15">
    <source>
        <dbReference type="PROSITE" id="PS51471"/>
    </source>
</evidence>
<feature type="chain" id="PRO_5006457218" description="procollagen-proline 4-dioxygenase" evidence="14">
    <location>
        <begin position="20"/>
        <end position="1011"/>
    </location>
</feature>
<keyword evidence="7" id="KW-0256">Endoplasmic reticulum</keyword>
<dbReference type="GO" id="GO:0031418">
    <property type="term" value="F:L-ascorbic acid binding"/>
    <property type="evidence" value="ECO:0007669"/>
    <property type="project" value="UniProtKB-KW"/>
</dbReference>
<dbReference type="InterPro" id="IPR005123">
    <property type="entry name" value="Oxoglu/Fe-dep_dioxygenase_dom"/>
</dbReference>
<dbReference type="OrthoDB" id="420380at2759"/>
<dbReference type="PANTHER" id="PTHR10869:SF216">
    <property type="entry name" value="PROCOLLAGEN-PROLINE 4-DIOXYGENASE"/>
    <property type="match status" value="1"/>
</dbReference>
<keyword evidence="6" id="KW-0479">Metal-binding</keyword>
<protein>
    <recommendedName>
        <fullName evidence="5">procollagen-proline 4-dioxygenase</fullName>
        <ecNumber evidence="5">1.14.11.2</ecNumber>
    </recommendedName>
</protein>
<dbReference type="InterPro" id="IPR044862">
    <property type="entry name" value="Pro_4_hyd_alph_FE2OG_OXY"/>
</dbReference>
<dbReference type="GO" id="GO:0005788">
    <property type="term" value="C:endoplasmic reticulum lumen"/>
    <property type="evidence" value="ECO:0007669"/>
    <property type="project" value="UniProtKB-SubCell"/>
</dbReference>
<evidence type="ECO:0000256" key="5">
    <source>
        <dbReference type="ARBA" id="ARBA00012269"/>
    </source>
</evidence>
<keyword evidence="9" id="KW-0223">Dioxygenase</keyword>
<dbReference type="InterPro" id="IPR011990">
    <property type="entry name" value="TPR-like_helical_dom_sf"/>
</dbReference>
<feature type="signal peptide" evidence="14">
    <location>
        <begin position="1"/>
        <end position="19"/>
    </location>
</feature>
<dbReference type="FunCoup" id="B4LID1">
    <property type="interactions" value="16"/>
</dbReference>
<evidence type="ECO:0000313" key="16">
    <source>
        <dbReference type="EMBL" id="EDW70718.2"/>
    </source>
</evidence>
<dbReference type="AlphaFoldDB" id="B4LID1"/>